<sequence>MVKNRCADAALCSKRYHRVHSSAILALIFLRIEDLLLIHSHWCFSISEPCNLMQGMIFICPYGMTCF</sequence>
<name>A0A8S1A0M6_ARCPL</name>
<dbReference type="Proteomes" id="UP000494106">
    <property type="component" value="Unassembled WGS sequence"/>
</dbReference>
<gene>
    <name evidence="1" type="ORF">APLA_LOCUS7466</name>
</gene>
<proteinExistence type="predicted"/>
<dbReference type="EMBL" id="CADEBC010000498">
    <property type="protein sequence ID" value="CAB3238629.1"/>
    <property type="molecule type" value="Genomic_DNA"/>
</dbReference>
<evidence type="ECO:0000313" key="2">
    <source>
        <dbReference type="Proteomes" id="UP000494106"/>
    </source>
</evidence>
<protein>
    <submittedName>
        <fullName evidence="1">Uncharacterized protein</fullName>
    </submittedName>
</protein>
<reference evidence="1 2" key="1">
    <citation type="submission" date="2020-04" db="EMBL/GenBank/DDBJ databases">
        <authorList>
            <person name="Wallbank WR R."/>
            <person name="Pardo Diaz C."/>
            <person name="Kozak K."/>
            <person name="Martin S."/>
            <person name="Jiggins C."/>
            <person name="Moest M."/>
            <person name="Warren A I."/>
            <person name="Byers J.R.P. K."/>
            <person name="Montejo-Kovacevich G."/>
            <person name="Yen C E."/>
        </authorList>
    </citation>
    <scope>NUCLEOTIDE SEQUENCE [LARGE SCALE GENOMIC DNA]</scope>
</reference>
<keyword evidence="2" id="KW-1185">Reference proteome</keyword>
<comment type="caution">
    <text evidence="1">The sequence shown here is derived from an EMBL/GenBank/DDBJ whole genome shotgun (WGS) entry which is preliminary data.</text>
</comment>
<organism evidence="1 2">
    <name type="scientific">Arctia plantaginis</name>
    <name type="common">Wood tiger moth</name>
    <name type="synonym">Phalaena plantaginis</name>
    <dbReference type="NCBI Taxonomy" id="874455"/>
    <lineage>
        <taxon>Eukaryota</taxon>
        <taxon>Metazoa</taxon>
        <taxon>Ecdysozoa</taxon>
        <taxon>Arthropoda</taxon>
        <taxon>Hexapoda</taxon>
        <taxon>Insecta</taxon>
        <taxon>Pterygota</taxon>
        <taxon>Neoptera</taxon>
        <taxon>Endopterygota</taxon>
        <taxon>Lepidoptera</taxon>
        <taxon>Glossata</taxon>
        <taxon>Ditrysia</taxon>
        <taxon>Noctuoidea</taxon>
        <taxon>Erebidae</taxon>
        <taxon>Arctiinae</taxon>
        <taxon>Arctia</taxon>
    </lineage>
</organism>
<evidence type="ECO:0000313" key="1">
    <source>
        <dbReference type="EMBL" id="CAB3238629.1"/>
    </source>
</evidence>
<accession>A0A8S1A0M6</accession>
<dbReference type="AlphaFoldDB" id="A0A8S1A0M6"/>